<proteinExistence type="predicted"/>
<dbReference type="Gene3D" id="2.60.120.10">
    <property type="entry name" value="Jelly Rolls"/>
    <property type="match status" value="1"/>
</dbReference>
<dbReference type="EMBL" id="NXGX01000014">
    <property type="protein sequence ID" value="PKR56406.1"/>
    <property type="molecule type" value="Genomic_DNA"/>
</dbReference>
<reference evidence="2 3" key="1">
    <citation type="submission" date="2017-09" db="EMBL/GenBank/DDBJ databases">
        <title>Biodiversity and function of Thalassospira species in the particle-attached aromatic-hydrocarbon-degrading consortia from the surface seawater of the China South Sea.</title>
        <authorList>
            <person name="Dong C."/>
            <person name="Lai Q."/>
            <person name="Shao Z."/>
        </authorList>
    </citation>
    <scope>NUCLEOTIDE SEQUENCE [LARGE SCALE GENOMIC DNA]</scope>
    <source>
        <strain evidence="2 3">139Z-12</strain>
    </source>
</reference>
<evidence type="ECO:0000313" key="2">
    <source>
        <dbReference type="EMBL" id="PKR56406.1"/>
    </source>
</evidence>
<feature type="region of interest" description="Disordered" evidence="1">
    <location>
        <begin position="1"/>
        <end position="29"/>
    </location>
</feature>
<evidence type="ECO:0000256" key="1">
    <source>
        <dbReference type="SAM" id="MobiDB-lite"/>
    </source>
</evidence>
<evidence type="ECO:0008006" key="4">
    <source>
        <dbReference type="Google" id="ProtNLM"/>
    </source>
</evidence>
<sequence>MGCQQTRTERDLMIGSFDEESAGGNHNSVSSAINSSEALMGLLGEARVVKGPWGMQEIRDIHADKVVVVLSGRLHVLVGKDQQTLSSGETVVIPQGVAASYRVAAVNKAKILVLTVLAAL</sequence>
<evidence type="ECO:0000313" key="3">
    <source>
        <dbReference type="Proteomes" id="UP000233332"/>
    </source>
</evidence>
<gene>
    <name evidence="2" type="ORF">COO92_21135</name>
</gene>
<dbReference type="RefSeq" id="WP_101304918.1">
    <property type="nucleotide sequence ID" value="NZ_NXGX01000014.1"/>
</dbReference>
<dbReference type="InterPro" id="IPR011051">
    <property type="entry name" value="RmlC_Cupin_sf"/>
</dbReference>
<accession>A0A2N3L107</accession>
<dbReference type="Proteomes" id="UP000233332">
    <property type="component" value="Unassembled WGS sequence"/>
</dbReference>
<name>A0A2N3L107_9PROT</name>
<organism evidence="2 3">
    <name type="scientific">Thalassospira lohafexi</name>
    <dbReference type="NCBI Taxonomy" id="744227"/>
    <lineage>
        <taxon>Bacteria</taxon>
        <taxon>Pseudomonadati</taxon>
        <taxon>Pseudomonadota</taxon>
        <taxon>Alphaproteobacteria</taxon>
        <taxon>Rhodospirillales</taxon>
        <taxon>Thalassospiraceae</taxon>
        <taxon>Thalassospira</taxon>
    </lineage>
</organism>
<dbReference type="SUPFAM" id="SSF51182">
    <property type="entry name" value="RmlC-like cupins"/>
    <property type="match status" value="1"/>
</dbReference>
<dbReference type="InterPro" id="IPR014710">
    <property type="entry name" value="RmlC-like_jellyroll"/>
</dbReference>
<keyword evidence="3" id="KW-1185">Reference proteome</keyword>
<protein>
    <recommendedName>
        <fullName evidence="4">Cupin 2 conserved barrel domain-containing protein</fullName>
    </recommendedName>
</protein>
<dbReference type="AlphaFoldDB" id="A0A2N3L107"/>
<comment type="caution">
    <text evidence="2">The sequence shown here is derived from an EMBL/GenBank/DDBJ whole genome shotgun (WGS) entry which is preliminary data.</text>
</comment>